<dbReference type="OMA" id="DAHICKE"/>
<accession>A0A803KTG4</accession>
<dbReference type="InterPro" id="IPR013187">
    <property type="entry name" value="F-box-assoc_dom_typ3"/>
</dbReference>
<dbReference type="Pfam" id="PF08268">
    <property type="entry name" value="FBA_3"/>
    <property type="match status" value="1"/>
</dbReference>
<dbReference type="InterPro" id="IPR036047">
    <property type="entry name" value="F-box-like_dom_sf"/>
</dbReference>
<dbReference type="PANTHER" id="PTHR31672:SF13">
    <property type="entry name" value="F-BOX PROTEIN CPR30-LIKE"/>
    <property type="match status" value="1"/>
</dbReference>
<reference evidence="2" key="1">
    <citation type="journal article" date="2017" name="Nature">
        <title>The genome of Chenopodium quinoa.</title>
        <authorList>
            <person name="Jarvis D.E."/>
            <person name="Ho Y.S."/>
            <person name="Lightfoot D.J."/>
            <person name="Schmoeckel S.M."/>
            <person name="Li B."/>
            <person name="Borm T.J.A."/>
            <person name="Ohyanagi H."/>
            <person name="Mineta K."/>
            <person name="Michell C.T."/>
            <person name="Saber N."/>
            <person name="Kharbatia N.M."/>
            <person name="Rupper R.R."/>
            <person name="Sharp A.R."/>
            <person name="Dally N."/>
            <person name="Boughton B.A."/>
            <person name="Woo Y.H."/>
            <person name="Gao G."/>
            <person name="Schijlen E.G.W.M."/>
            <person name="Guo X."/>
            <person name="Momin A.A."/>
            <person name="Negrao S."/>
            <person name="Al-Babili S."/>
            <person name="Gehring C."/>
            <person name="Roessner U."/>
            <person name="Jung C."/>
            <person name="Murphy K."/>
            <person name="Arold S.T."/>
            <person name="Gojobori T."/>
            <person name="van der Linden C.G."/>
            <person name="van Loo E.N."/>
            <person name="Jellen E.N."/>
            <person name="Maughan P.J."/>
            <person name="Tester M."/>
        </authorList>
    </citation>
    <scope>NUCLEOTIDE SEQUENCE [LARGE SCALE GENOMIC DNA]</scope>
    <source>
        <strain evidence="2">cv. PI 614886</strain>
    </source>
</reference>
<organism evidence="2 3">
    <name type="scientific">Chenopodium quinoa</name>
    <name type="common">Quinoa</name>
    <dbReference type="NCBI Taxonomy" id="63459"/>
    <lineage>
        <taxon>Eukaryota</taxon>
        <taxon>Viridiplantae</taxon>
        <taxon>Streptophyta</taxon>
        <taxon>Embryophyta</taxon>
        <taxon>Tracheophyta</taxon>
        <taxon>Spermatophyta</taxon>
        <taxon>Magnoliopsida</taxon>
        <taxon>eudicotyledons</taxon>
        <taxon>Gunneridae</taxon>
        <taxon>Pentapetalae</taxon>
        <taxon>Caryophyllales</taxon>
        <taxon>Chenopodiaceae</taxon>
        <taxon>Chenopodioideae</taxon>
        <taxon>Atripliceae</taxon>
        <taxon>Chenopodium</taxon>
    </lineage>
</organism>
<dbReference type="AlphaFoldDB" id="A0A803KTG4"/>
<dbReference type="OrthoDB" id="610337at2759"/>
<dbReference type="PANTHER" id="PTHR31672">
    <property type="entry name" value="BNACNNG10540D PROTEIN"/>
    <property type="match status" value="1"/>
</dbReference>
<dbReference type="InterPro" id="IPR050796">
    <property type="entry name" value="SCF_F-box_component"/>
</dbReference>
<protein>
    <recommendedName>
        <fullName evidence="1">F-box domain-containing protein</fullName>
    </recommendedName>
</protein>
<dbReference type="Pfam" id="PF12937">
    <property type="entry name" value="F-box-like"/>
    <property type="match status" value="1"/>
</dbReference>
<feature type="domain" description="F-box" evidence="1">
    <location>
        <begin position="14"/>
        <end position="54"/>
    </location>
</feature>
<dbReference type="GeneID" id="110717976"/>
<dbReference type="SMART" id="SM00256">
    <property type="entry name" value="FBOX"/>
    <property type="match status" value="1"/>
</dbReference>
<dbReference type="Gramene" id="AUR62002322-RA">
    <property type="protein sequence ID" value="AUR62002322-RA:cds"/>
    <property type="gene ID" value="AUR62002322"/>
</dbReference>
<evidence type="ECO:0000313" key="3">
    <source>
        <dbReference type="Proteomes" id="UP000596660"/>
    </source>
</evidence>
<keyword evidence="3" id="KW-1185">Reference proteome</keyword>
<name>A0A803KTG4_CHEQI</name>
<evidence type="ECO:0000259" key="1">
    <source>
        <dbReference type="SMART" id="SM00256"/>
    </source>
</evidence>
<gene>
    <name evidence="2" type="primary">LOC110717976</name>
</gene>
<reference evidence="2" key="2">
    <citation type="submission" date="2021-03" db="UniProtKB">
        <authorList>
            <consortium name="EnsemblPlants"/>
        </authorList>
    </citation>
    <scope>IDENTIFICATION</scope>
</reference>
<dbReference type="NCBIfam" id="TIGR01640">
    <property type="entry name" value="F_box_assoc_1"/>
    <property type="match status" value="1"/>
</dbReference>
<dbReference type="InterPro" id="IPR017451">
    <property type="entry name" value="F-box-assoc_interact_dom"/>
</dbReference>
<evidence type="ECO:0000313" key="2">
    <source>
        <dbReference type="EnsemblPlants" id="AUR62002322-RA:cds"/>
    </source>
</evidence>
<proteinExistence type="predicted"/>
<dbReference type="Gene3D" id="1.20.1280.50">
    <property type="match status" value="1"/>
</dbReference>
<sequence length="361" mass="41460">MKKVELNQSFFEVVPTSIILEILSRLPIKACLSCKLVCKDWYRIIVSFEYATLRSSLRFYVTILLHGTFSKGENDFLLLDLDDSSKIGHMGDLNVSVDAMIKFQPELIINPPHKVRVINECNGLICLKPKAHRPYIICNLLTGQQVIVEQFPRPPCTVVVYGLGCCLVSHQFKLVRLLKTEQSCVVEIQTLGTNEWRIIGGDNAPQFHLSESWAFFNESLHRYSYVDNCIWSFHFGNEQFSQVSLPDDMNAQRFGEVGVFDSCLYFTSASQDHRECEIWVMKVYGDKGSWVKQFVFLKEFYSHYMPILQLGDGKILMSYCNVGIGHGLRVCDVESGRYRRVRVLEISDFELLLCNAKFSKL</sequence>
<dbReference type="RefSeq" id="XP_021752470.1">
    <property type="nucleotide sequence ID" value="XM_021896778.1"/>
</dbReference>
<dbReference type="Proteomes" id="UP000596660">
    <property type="component" value="Unplaced"/>
</dbReference>
<dbReference type="KEGG" id="cqi:110717976"/>
<dbReference type="InterPro" id="IPR001810">
    <property type="entry name" value="F-box_dom"/>
</dbReference>
<dbReference type="EnsemblPlants" id="AUR62002322-RA">
    <property type="protein sequence ID" value="AUR62002322-RA:cds"/>
    <property type="gene ID" value="AUR62002322"/>
</dbReference>
<dbReference type="SUPFAM" id="SSF81383">
    <property type="entry name" value="F-box domain"/>
    <property type="match status" value="1"/>
</dbReference>